<dbReference type="EMBL" id="CP003630">
    <property type="protein sequence ID" value="AFZ17421.1"/>
    <property type="molecule type" value="Genomic_DNA"/>
</dbReference>
<keyword evidence="1" id="KW-0732">Signal</keyword>
<sequence>MYKKLIHVSMLVIIAFCLSLASSTPSVSQAANSPITNNFAIAQRVDCSNAQTTVEMKYCSQQYYQAADKQLNQAYQKVISSIKGEQKGLLTTAQQAWIRFRDNNCNFEVYPNRGGTGYEIFRNGCLERLTKQRTKDLQDYLSNR</sequence>
<dbReference type="Pfam" id="PF07007">
    <property type="entry name" value="LprI"/>
    <property type="match status" value="1"/>
</dbReference>
<dbReference type="AlphaFoldDB" id="K9WC80"/>
<dbReference type="InterPro" id="IPR009739">
    <property type="entry name" value="LprI-like_N"/>
</dbReference>
<organism evidence="3 4">
    <name type="scientific">Allocoleopsis franciscana PCC 7113</name>
    <dbReference type="NCBI Taxonomy" id="1173027"/>
    <lineage>
        <taxon>Bacteria</taxon>
        <taxon>Bacillati</taxon>
        <taxon>Cyanobacteriota</taxon>
        <taxon>Cyanophyceae</taxon>
        <taxon>Coleofasciculales</taxon>
        <taxon>Coleofasciculaceae</taxon>
        <taxon>Allocoleopsis</taxon>
        <taxon>Allocoleopsis franciscana</taxon>
    </lineage>
</organism>
<name>K9WC80_9CYAN</name>
<dbReference type="RefSeq" id="WP_015181577.1">
    <property type="nucleotide sequence ID" value="NC_019738.1"/>
</dbReference>
<dbReference type="STRING" id="1173027.Mic7113_1545"/>
<evidence type="ECO:0000313" key="3">
    <source>
        <dbReference type="EMBL" id="AFZ17421.1"/>
    </source>
</evidence>
<proteinExistence type="predicted"/>
<dbReference type="KEGG" id="mic:Mic7113_1545"/>
<feature type="chain" id="PRO_5003937311" description="Lysozyme inhibitor LprI-like N-terminal domain-containing protein" evidence="1">
    <location>
        <begin position="31"/>
        <end position="144"/>
    </location>
</feature>
<evidence type="ECO:0000259" key="2">
    <source>
        <dbReference type="Pfam" id="PF07007"/>
    </source>
</evidence>
<gene>
    <name evidence="3" type="ORF">Mic7113_1545</name>
</gene>
<evidence type="ECO:0000313" key="4">
    <source>
        <dbReference type="Proteomes" id="UP000010471"/>
    </source>
</evidence>
<dbReference type="Proteomes" id="UP000010471">
    <property type="component" value="Chromosome"/>
</dbReference>
<keyword evidence="4" id="KW-1185">Reference proteome</keyword>
<evidence type="ECO:0000256" key="1">
    <source>
        <dbReference type="SAM" id="SignalP"/>
    </source>
</evidence>
<dbReference type="Gene3D" id="1.20.1270.180">
    <property type="match status" value="1"/>
</dbReference>
<reference evidence="3 4" key="1">
    <citation type="submission" date="2012-06" db="EMBL/GenBank/DDBJ databases">
        <title>Finished chromosome of genome of Microcoleus sp. PCC 7113.</title>
        <authorList>
            <consortium name="US DOE Joint Genome Institute"/>
            <person name="Gugger M."/>
            <person name="Coursin T."/>
            <person name="Rippka R."/>
            <person name="Tandeau De Marsac N."/>
            <person name="Huntemann M."/>
            <person name="Wei C.-L."/>
            <person name="Han J."/>
            <person name="Detter J.C."/>
            <person name="Han C."/>
            <person name="Tapia R."/>
            <person name="Chen A."/>
            <person name="Kyrpides N."/>
            <person name="Mavromatis K."/>
            <person name="Markowitz V."/>
            <person name="Szeto E."/>
            <person name="Ivanova N."/>
            <person name="Pagani I."/>
            <person name="Pati A."/>
            <person name="Goodwin L."/>
            <person name="Nordberg H.P."/>
            <person name="Cantor M.N."/>
            <person name="Hua S.X."/>
            <person name="Woyke T."/>
            <person name="Kerfeld C.A."/>
        </authorList>
    </citation>
    <scope>NUCLEOTIDE SEQUENCE [LARGE SCALE GENOMIC DNA]</scope>
    <source>
        <strain evidence="3 4">PCC 7113</strain>
    </source>
</reference>
<accession>K9WC80</accession>
<dbReference type="OrthoDB" id="7340239at2"/>
<dbReference type="HOGENOM" id="CLU_128596_8_1_3"/>
<dbReference type="PANTHER" id="PTHR39176">
    <property type="entry name" value="PERIPLASMIC PROTEIN-RELATED"/>
    <property type="match status" value="1"/>
</dbReference>
<protein>
    <recommendedName>
        <fullName evidence="2">Lysozyme inhibitor LprI-like N-terminal domain-containing protein</fullName>
    </recommendedName>
</protein>
<dbReference type="eggNOG" id="COG3755">
    <property type="taxonomic scope" value="Bacteria"/>
</dbReference>
<feature type="signal peptide" evidence="1">
    <location>
        <begin position="1"/>
        <end position="30"/>
    </location>
</feature>
<dbReference type="PANTHER" id="PTHR39176:SF1">
    <property type="entry name" value="PERIPLASMIC PROTEIN"/>
    <property type="match status" value="1"/>
</dbReference>
<feature type="domain" description="Lysozyme inhibitor LprI-like N-terminal" evidence="2">
    <location>
        <begin position="47"/>
        <end position="137"/>
    </location>
</feature>